<dbReference type="EMBL" id="CP018791">
    <property type="protein sequence ID" value="ARR02096.1"/>
    <property type="molecule type" value="Genomic_DNA"/>
</dbReference>
<sequence length="56" mass="6188">MKICLVVIVVIVVIVSIYHGKIAAIMESQNVKGCLNCLACEKAYEMLNKHISIINL</sequence>
<reference evidence="1 2" key="1">
    <citation type="journal article" date="2017" name="Genome Biol. Evol.">
        <title>Comparative Genomic Analysis Identifies a Campylobacter Clade Deficient in Selenium Metabolism.</title>
        <authorList>
            <person name="Miller W.G."/>
            <person name="Yee E."/>
            <person name="Lopes B.S."/>
            <person name="Chapman M.H."/>
            <person name="Huynh S."/>
            <person name="Bono J.L."/>
            <person name="Parker C.T."/>
            <person name="Strachan N.J.C."/>
            <person name="Forbes K.J."/>
        </authorList>
    </citation>
    <scope>NUCLEOTIDE SEQUENCE [LARGE SCALE GENOMIC DNA]</scope>
    <source>
        <strain evidence="1 2">RM8964</strain>
    </source>
</reference>
<organism evidence="1 2">
    <name type="scientific">Campylobacter vicugnae</name>
    <dbReference type="NCBI Taxonomy" id="1660076"/>
    <lineage>
        <taxon>Bacteria</taxon>
        <taxon>Pseudomonadati</taxon>
        <taxon>Campylobacterota</taxon>
        <taxon>Epsilonproteobacteria</taxon>
        <taxon>Campylobacterales</taxon>
        <taxon>Campylobacteraceae</taxon>
        <taxon>Campylobacter</taxon>
    </lineage>
</organism>
<dbReference type="STRING" id="1660074.CVIC8964_0681"/>
<evidence type="ECO:0000313" key="2">
    <source>
        <dbReference type="Proteomes" id="UP000194265"/>
    </source>
</evidence>
<accession>A0A1X9T0Y3</accession>
<name>A0A1X9T0Y3_9BACT</name>
<gene>
    <name evidence="1" type="ORF">CVIC8964_0681</name>
</gene>
<dbReference type="AlphaFoldDB" id="A0A1X9T0Y3"/>
<evidence type="ECO:0000313" key="1">
    <source>
        <dbReference type="EMBL" id="ARR02096.1"/>
    </source>
</evidence>
<dbReference type="Proteomes" id="UP000194265">
    <property type="component" value="Chromosome"/>
</dbReference>
<proteinExistence type="predicted"/>
<protein>
    <submittedName>
        <fullName evidence="1">Uncharacterized protein</fullName>
    </submittedName>
</protein>